<evidence type="ECO:0000313" key="5">
    <source>
        <dbReference type="Proteomes" id="UP000037069"/>
    </source>
</evidence>
<dbReference type="InterPro" id="IPR003604">
    <property type="entry name" value="Matrin/U1-like-C_Znf_C2H2"/>
</dbReference>
<feature type="compositionally biased region" description="Polar residues" evidence="2">
    <location>
        <begin position="1004"/>
        <end position="1014"/>
    </location>
</feature>
<feature type="compositionally biased region" description="Low complexity" evidence="2">
    <location>
        <begin position="468"/>
        <end position="477"/>
    </location>
</feature>
<keyword evidence="5" id="KW-1185">Reference proteome</keyword>
<feature type="region of interest" description="Disordered" evidence="2">
    <location>
        <begin position="629"/>
        <end position="653"/>
    </location>
</feature>
<feature type="region of interest" description="Disordered" evidence="2">
    <location>
        <begin position="448"/>
        <end position="477"/>
    </location>
</feature>
<protein>
    <submittedName>
        <fullName evidence="4">Protein suppressor of variegation 3-7</fullName>
    </submittedName>
</protein>
<name>A0A0L0CEI0_LUCCU</name>
<dbReference type="GO" id="GO:0008270">
    <property type="term" value="F:zinc ion binding"/>
    <property type="evidence" value="ECO:0007669"/>
    <property type="project" value="InterPro"/>
</dbReference>
<feature type="compositionally biased region" description="Basic and acidic residues" evidence="2">
    <location>
        <begin position="629"/>
        <end position="643"/>
    </location>
</feature>
<feature type="region of interest" description="Disordered" evidence="2">
    <location>
        <begin position="1110"/>
        <end position="1176"/>
    </location>
</feature>
<dbReference type="InterPro" id="IPR004210">
    <property type="entry name" value="BESS_motif"/>
</dbReference>
<dbReference type="SMART" id="SM00355">
    <property type="entry name" value="ZnF_C2H2"/>
    <property type="match status" value="4"/>
</dbReference>
<feature type="region of interest" description="Disordered" evidence="2">
    <location>
        <begin position="1652"/>
        <end position="1679"/>
    </location>
</feature>
<dbReference type="GO" id="GO:0003677">
    <property type="term" value="F:DNA binding"/>
    <property type="evidence" value="ECO:0007669"/>
    <property type="project" value="InterPro"/>
</dbReference>
<reference evidence="4 5" key="1">
    <citation type="journal article" date="2015" name="Nat. Commun.">
        <title>Lucilia cuprina genome unlocks parasitic fly biology to underpin future interventions.</title>
        <authorList>
            <person name="Anstead C.A."/>
            <person name="Korhonen P.K."/>
            <person name="Young N.D."/>
            <person name="Hall R.S."/>
            <person name="Jex A.R."/>
            <person name="Murali S.C."/>
            <person name="Hughes D.S."/>
            <person name="Lee S.F."/>
            <person name="Perry T."/>
            <person name="Stroehlein A.J."/>
            <person name="Ansell B.R."/>
            <person name="Breugelmans B."/>
            <person name="Hofmann A."/>
            <person name="Qu J."/>
            <person name="Dugan S."/>
            <person name="Lee S.L."/>
            <person name="Chao H."/>
            <person name="Dinh H."/>
            <person name="Han Y."/>
            <person name="Doddapaneni H.V."/>
            <person name="Worley K.C."/>
            <person name="Muzny D.M."/>
            <person name="Ioannidis P."/>
            <person name="Waterhouse R.M."/>
            <person name="Zdobnov E.M."/>
            <person name="James P.J."/>
            <person name="Bagnall N.H."/>
            <person name="Kotze A.C."/>
            <person name="Gibbs R.A."/>
            <person name="Richards S."/>
            <person name="Batterham P."/>
            <person name="Gasser R.B."/>
        </authorList>
    </citation>
    <scope>NUCLEOTIDE SEQUENCE [LARGE SCALE GENOMIC DNA]</scope>
    <source>
        <strain evidence="4 5">LS</strain>
        <tissue evidence="4">Full body</tissue>
    </source>
</reference>
<feature type="compositionally biased region" description="Polar residues" evidence="2">
    <location>
        <begin position="1247"/>
        <end position="1256"/>
    </location>
</feature>
<feature type="region of interest" description="Disordered" evidence="2">
    <location>
        <begin position="1456"/>
        <end position="1508"/>
    </location>
</feature>
<feature type="compositionally biased region" description="Acidic residues" evidence="2">
    <location>
        <begin position="822"/>
        <end position="874"/>
    </location>
</feature>
<evidence type="ECO:0000313" key="4">
    <source>
        <dbReference type="EMBL" id="KNC30665.1"/>
    </source>
</evidence>
<proteinExistence type="predicted"/>
<feature type="region of interest" description="Disordered" evidence="2">
    <location>
        <begin position="780"/>
        <end position="886"/>
    </location>
</feature>
<dbReference type="Proteomes" id="UP000037069">
    <property type="component" value="Unassembled WGS sequence"/>
</dbReference>
<organism evidence="4 5">
    <name type="scientific">Lucilia cuprina</name>
    <name type="common">Green bottle fly</name>
    <name type="synonym">Australian sheep blowfly</name>
    <dbReference type="NCBI Taxonomy" id="7375"/>
    <lineage>
        <taxon>Eukaryota</taxon>
        <taxon>Metazoa</taxon>
        <taxon>Ecdysozoa</taxon>
        <taxon>Arthropoda</taxon>
        <taxon>Hexapoda</taxon>
        <taxon>Insecta</taxon>
        <taxon>Pterygota</taxon>
        <taxon>Neoptera</taxon>
        <taxon>Endopterygota</taxon>
        <taxon>Diptera</taxon>
        <taxon>Brachycera</taxon>
        <taxon>Muscomorpha</taxon>
        <taxon>Oestroidea</taxon>
        <taxon>Calliphoridae</taxon>
        <taxon>Luciliinae</taxon>
        <taxon>Lucilia</taxon>
    </lineage>
</organism>
<feature type="region of interest" description="Disordered" evidence="2">
    <location>
        <begin position="1246"/>
        <end position="1271"/>
    </location>
</feature>
<keyword evidence="1" id="KW-0539">Nucleus</keyword>
<feature type="region of interest" description="Disordered" evidence="2">
    <location>
        <begin position="1698"/>
        <end position="1733"/>
    </location>
</feature>
<feature type="region of interest" description="Disordered" evidence="2">
    <location>
        <begin position="1000"/>
        <end position="1034"/>
    </location>
</feature>
<feature type="compositionally biased region" description="Basic and acidic residues" evidence="2">
    <location>
        <begin position="1124"/>
        <end position="1151"/>
    </location>
</feature>
<accession>A0A0L0CEI0</accession>
<feature type="compositionally biased region" description="Basic and acidic residues" evidence="2">
    <location>
        <begin position="780"/>
        <end position="821"/>
    </location>
</feature>
<evidence type="ECO:0000256" key="1">
    <source>
        <dbReference type="PROSITE-ProRule" id="PRU00371"/>
    </source>
</evidence>
<dbReference type="InterPro" id="IPR013087">
    <property type="entry name" value="Znf_C2H2_type"/>
</dbReference>
<dbReference type="EMBL" id="JRES01000501">
    <property type="protein sequence ID" value="KNC30665.1"/>
    <property type="molecule type" value="Genomic_DNA"/>
</dbReference>
<feature type="compositionally biased region" description="Polar residues" evidence="2">
    <location>
        <begin position="644"/>
        <end position="653"/>
    </location>
</feature>
<comment type="caution">
    <text evidence="4">The sequence shown here is derived from an EMBL/GenBank/DDBJ whole genome shotgun (WGS) entry which is preliminary data.</text>
</comment>
<feature type="compositionally biased region" description="Low complexity" evidence="2">
    <location>
        <begin position="1159"/>
        <end position="1171"/>
    </location>
</feature>
<evidence type="ECO:0000259" key="3">
    <source>
        <dbReference type="PROSITE" id="PS51031"/>
    </source>
</evidence>
<feature type="compositionally biased region" description="Basic and acidic residues" evidence="2">
    <location>
        <begin position="331"/>
        <end position="341"/>
    </location>
</feature>
<feature type="region of interest" description="Disordered" evidence="2">
    <location>
        <begin position="317"/>
        <end position="346"/>
    </location>
</feature>
<dbReference type="OrthoDB" id="10262320at2759"/>
<feature type="compositionally biased region" description="Low complexity" evidence="2">
    <location>
        <begin position="1717"/>
        <end position="1727"/>
    </location>
</feature>
<feature type="compositionally biased region" description="Basic and acidic residues" evidence="2">
    <location>
        <begin position="875"/>
        <end position="886"/>
    </location>
</feature>
<gene>
    <name evidence="4" type="ORF">FF38_11725</name>
</gene>
<feature type="domain" description="BESS" evidence="3">
    <location>
        <begin position="188"/>
        <end position="227"/>
    </location>
</feature>
<dbReference type="Pfam" id="PF02944">
    <property type="entry name" value="BESS"/>
    <property type="match status" value="2"/>
</dbReference>
<feature type="compositionally biased region" description="Polar residues" evidence="2">
    <location>
        <begin position="1478"/>
        <end position="1493"/>
    </location>
</feature>
<dbReference type="PROSITE" id="PS51031">
    <property type="entry name" value="BESS"/>
    <property type="match status" value="2"/>
</dbReference>
<feature type="compositionally biased region" description="Low complexity" evidence="2">
    <location>
        <begin position="1652"/>
        <end position="1661"/>
    </location>
</feature>
<comment type="subcellular location">
    <subcellularLocation>
        <location evidence="1">Nucleus</location>
    </subcellularLocation>
</comment>
<dbReference type="PROSITE" id="PS00028">
    <property type="entry name" value="ZINC_FINGER_C2H2_1"/>
    <property type="match status" value="2"/>
</dbReference>
<feature type="compositionally biased region" description="Low complexity" evidence="2">
    <location>
        <begin position="1458"/>
        <end position="1470"/>
    </location>
</feature>
<feature type="domain" description="BESS" evidence="3">
    <location>
        <begin position="1413"/>
        <end position="1452"/>
    </location>
</feature>
<dbReference type="GO" id="GO:0005634">
    <property type="term" value="C:nucleus"/>
    <property type="evidence" value="ECO:0007669"/>
    <property type="project" value="UniProtKB-SubCell"/>
</dbReference>
<feature type="compositionally biased region" description="Polar residues" evidence="2">
    <location>
        <begin position="1698"/>
        <end position="1716"/>
    </location>
</feature>
<dbReference type="SMART" id="SM00451">
    <property type="entry name" value="ZnF_U1"/>
    <property type="match status" value="5"/>
</dbReference>
<sequence length="1733" mass="197463">MNINENSNDSNWNIIPLKKENESDVEKIKPVVKPKENRKFCEKWLSLFSPWLSRCEDDPNRPYCRACQRPLDNNRFRLQRHERTAKHARNQEILLNEGEDAVRLLLTKIRKRYIKKETPMKLYTMDIERTSFENEIPYKKIKTQKLSRTPTADKKGSDSNYLYPKRECHDMRDYYYTPHNSRPPPPKKDSFDLFFQAISATVKNLPPKLAAEVKSRVSQVIAEFELRAICEKEAREKAQQQSVVSMAPQVANVVTIDPVITTEPNSVNVSTGSHQTTHCTPTVTQEMNKPTAPIITVIHSGHSNLNRTDMGEMKIIEENDRQQNPAEGIDDTTKEPNKEKDDDQESVIIEEMENNTIDVEEDSGEEGERVELNNSANDSFTKATEFVIVNAAKVLAAEVADEAESTNKYPIEDVHIKDELAETITADLNSNDVLENDPMDLLEINTRSECTSSMRSQDDTEDYGDDVSSAGSSSAQTASSSSSVLDWVRDYPWLLYEEGCEQFGHCLYCDTKINIKSQRSVKQHGLSLYHKERCDNYLAFQDEEEKNGLSMQLVEIKEEFGTDSRVEALKLKRKSQSAALNNFNWRRWLIDYPWLERDSAEGTVGYCRYCLIHVNVEFSYLRDRHQEGSKHKEAEKQYEESNKSNESNQQDDVSNAIEEIPKESTADVQQKSHKWLEHLKNEPTMVRCKLCGNKMVKNNFLRHLRTNLHENNERLYLESQKTAKSKELDQRTDKYQPVWKEYAKSHPWLVPDPTDPSFAYCKYCDKRIIYGSSAAKRAVHENSSQHKLHESEFKKPSRREPGDNQNAKEVERKGDEDQAERNEDEDEEEEEQDQDGDNDDDDDDDDNEAEVEEETNDDEAEDDEEDEADEEDESQQAKESADENDSKKRIYRLTEEWINQYSWCRRYNKDPTNYFFCIYCRIPLRAKSSRSKHQTTSIHISAEKEYLSRQVKRQKFQERKQGSENSTFFEWAIPLRNNPNSYSCRYCRVRISKNYSKKQHASSKIHQINESIYKNNRRKSVRKDENSNSSQQTSKVVTKLTNVATSKKGQTFAKVVIKAPSTVTLIKQWQKKFPWLTYKRSELRSNYGHCKMCESSLFIRSLKHVLRHVRSPKHVNMTKAKKKEKLEKEQEEARENGTSAKIDKKGPKEEVQSSPPPNESSSQNQTTQSTSAITESPKAINYKSTIAELKKRFSWIEKSESPNYAYCHFCNTNIPIKILFLRNHSNSLKHRHCVVNYNTIGGKKTITETQGQNNAESDNENDKGDNDNDMDDDVMIVEENNEEILISEQDENWAVKSETMDEHEELDYLLQRSFNNSQNKSNTPRNVRKHIAAVDENPPTKRIKRSQSFRRLNDSNTSLVASLLTTPLTLASCLGPLIQQQIQQQANIAQTPLSTTAAPEIPKTSSVPQNESANTYDLFFKSISETMKKLPVDLAAEGKFRVMQIICELELQAHKRQQNSQPNESSSSNNSGGGISQATSTSTSVLPPLNSSSIHDHTTEQNGNSSETNLTQLNVGADVLPTSAVNLLPLPSINPPIVENPVASTDTSPIIGVMDKNGLQTIQLKTSVAKQIPRSTTSTTVTSVSNSGIRCIPFKNLSQATTPDANNTKVTRIQVPLNVAGQPPNPNVNTVNNSKSLLNFRNIQITKRIATPPTSTATSISGQPLQQTASKPTAVNNKSPQRTYITNIQPQMQRWSCSVNGATTPHHTPTSSAVNHLQQLSSQQTSTPISKKH</sequence>
<evidence type="ECO:0000256" key="2">
    <source>
        <dbReference type="SAM" id="MobiDB-lite"/>
    </source>
</evidence>
<feature type="compositionally biased region" description="Polar residues" evidence="2">
    <location>
        <begin position="1662"/>
        <end position="1679"/>
    </location>
</feature>